<dbReference type="EC" id="2.1.1.198" evidence="6"/>
<name>A0ABN0YTE6_9BACL</name>
<dbReference type="InterPro" id="IPR014776">
    <property type="entry name" value="4pyrrole_Mease_sub2"/>
</dbReference>
<dbReference type="Gene3D" id="3.40.1010.10">
    <property type="entry name" value="Cobalt-precorrin-4 Transmethylase, Domain 1"/>
    <property type="match status" value="1"/>
</dbReference>
<dbReference type="InterPro" id="IPR035996">
    <property type="entry name" value="4pyrrol_Methylase_sf"/>
</dbReference>
<comment type="function">
    <text evidence="6">Catalyzes the 2'-O-methylation of the ribose of cytidine 1402 (C1402) in 16S rRNA.</text>
</comment>
<dbReference type="SUPFAM" id="SSF53790">
    <property type="entry name" value="Tetrapyrrole methylase"/>
    <property type="match status" value="1"/>
</dbReference>
<dbReference type="HAMAP" id="MF_01877">
    <property type="entry name" value="16SrRNA_methyltr_I"/>
    <property type="match status" value="1"/>
</dbReference>
<dbReference type="CDD" id="cd11648">
    <property type="entry name" value="RsmI"/>
    <property type="match status" value="1"/>
</dbReference>
<keyword evidence="9" id="KW-1185">Reference proteome</keyword>
<evidence type="ECO:0000313" key="9">
    <source>
        <dbReference type="Proteomes" id="UP001500340"/>
    </source>
</evidence>
<dbReference type="EMBL" id="BAAACX010000025">
    <property type="protein sequence ID" value="GAA0409433.1"/>
    <property type="molecule type" value="Genomic_DNA"/>
</dbReference>
<evidence type="ECO:0000313" key="8">
    <source>
        <dbReference type="EMBL" id="GAA0409433.1"/>
    </source>
</evidence>
<evidence type="ECO:0000256" key="5">
    <source>
        <dbReference type="ARBA" id="ARBA00022691"/>
    </source>
</evidence>
<keyword evidence="3 6" id="KW-0489">Methyltransferase</keyword>
<evidence type="ECO:0000256" key="1">
    <source>
        <dbReference type="ARBA" id="ARBA00022490"/>
    </source>
</evidence>
<sequence length="296" mass="33053">MSISIQRSFEDNPENSSPGKLFLVATPIGNLEDMTYRAVRTLQEADIIAAEDTRQTRKLLSHFEISPGKLLSYHEHNKAASGPELIRFIIEGKNLALVSDAGLPAISDPGSDLVKLALEAGISVIPVPGANAALSALIVSGLPTERFTFLGFLPRDNKDRDKLLSSLLDEQGTLLLYESPHRLVKSLEALLEAWGNRHVVLARELTKRYEEMVRGTLSECLEWLQEHPPIGEYCIVVSGAHPEEVKERRDAWWQALSVEDHVAHYEEQEKLPRKEAMKKAAADRGVSKRDIYNMLL</sequence>
<evidence type="ECO:0000256" key="4">
    <source>
        <dbReference type="ARBA" id="ARBA00022679"/>
    </source>
</evidence>
<dbReference type="PIRSF" id="PIRSF005917">
    <property type="entry name" value="MTase_YraL"/>
    <property type="match status" value="1"/>
</dbReference>
<keyword evidence="4 6" id="KW-0808">Transferase</keyword>
<dbReference type="RefSeq" id="WP_343865056.1">
    <property type="nucleotide sequence ID" value="NZ_BAAACX010000025.1"/>
</dbReference>
<gene>
    <name evidence="6 8" type="primary">rsmI</name>
    <name evidence="8" type="ORF">GCM10008933_44480</name>
</gene>
<dbReference type="InterPro" id="IPR014777">
    <property type="entry name" value="4pyrrole_Mease_sub1"/>
</dbReference>
<dbReference type="InterPro" id="IPR018063">
    <property type="entry name" value="SAM_MeTrfase_RsmI_CS"/>
</dbReference>
<dbReference type="Proteomes" id="UP001500340">
    <property type="component" value="Unassembled WGS sequence"/>
</dbReference>
<reference evidence="8 9" key="1">
    <citation type="journal article" date="2019" name="Int. J. Syst. Evol. Microbiol.">
        <title>The Global Catalogue of Microorganisms (GCM) 10K type strain sequencing project: providing services to taxonomists for standard genome sequencing and annotation.</title>
        <authorList>
            <consortium name="The Broad Institute Genomics Platform"/>
            <consortium name="The Broad Institute Genome Sequencing Center for Infectious Disease"/>
            <person name="Wu L."/>
            <person name="Ma J."/>
        </authorList>
    </citation>
    <scope>NUCLEOTIDE SEQUENCE [LARGE SCALE GENOMIC DNA]</scope>
    <source>
        <strain evidence="8 9">JCM 12774</strain>
    </source>
</reference>
<comment type="catalytic activity">
    <reaction evidence="6">
        <text>cytidine(1402) in 16S rRNA + S-adenosyl-L-methionine = 2'-O-methylcytidine(1402) in 16S rRNA + S-adenosyl-L-homocysteine + H(+)</text>
        <dbReference type="Rhea" id="RHEA:42924"/>
        <dbReference type="Rhea" id="RHEA-COMP:10285"/>
        <dbReference type="Rhea" id="RHEA-COMP:10286"/>
        <dbReference type="ChEBI" id="CHEBI:15378"/>
        <dbReference type="ChEBI" id="CHEBI:57856"/>
        <dbReference type="ChEBI" id="CHEBI:59789"/>
        <dbReference type="ChEBI" id="CHEBI:74495"/>
        <dbReference type="ChEBI" id="CHEBI:82748"/>
        <dbReference type="EC" id="2.1.1.198"/>
    </reaction>
</comment>
<proteinExistence type="inferred from homology"/>
<keyword evidence="1 6" id="KW-0963">Cytoplasm</keyword>
<evidence type="ECO:0000256" key="3">
    <source>
        <dbReference type="ARBA" id="ARBA00022603"/>
    </source>
</evidence>
<evidence type="ECO:0000256" key="6">
    <source>
        <dbReference type="HAMAP-Rule" id="MF_01877"/>
    </source>
</evidence>
<dbReference type="InterPro" id="IPR000878">
    <property type="entry name" value="4pyrrol_Mease"/>
</dbReference>
<feature type="domain" description="Tetrapyrrole methylase" evidence="7">
    <location>
        <begin position="20"/>
        <end position="219"/>
    </location>
</feature>
<comment type="subcellular location">
    <subcellularLocation>
        <location evidence="6">Cytoplasm</location>
    </subcellularLocation>
</comment>
<dbReference type="InterPro" id="IPR008189">
    <property type="entry name" value="rRNA_ssu_MeTfrase_I"/>
</dbReference>
<comment type="caution">
    <text evidence="8">The sequence shown here is derived from an EMBL/GenBank/DDBJ whole genome shotgun (WGS) entry which is preliminary data.</text>
</comment>
<keyword evidence="2 6" id="KW-0698">rRNA processing</keyword>
<dbReference type="Pfam" id="PF00590">
    <property type="entry name" value="TP_methylase"/>
    <property type="match status" value="1"/>
</dbReference>
<evidence type="ECO:0000259" key="7">
    <source>
        <dbReference type="Pfam" id="PF00590"/>
    </source>
</evidence>
<dbReference type="Gene3D" id="3.30.950.10">
    <property type="entry name" value="Methyltransferase, Cobalt-precorrin-4 Transmethylase, Domain 2"/>
    <property type="match status" value="1"/>
</dbReference>
<dbReference type="NCBIfam" id="TIGR00096">
    <property type="entry name" value="16S rRNA (cytidine(1402)-2'-O)-methyltransferase"/>
    <property type="match status" value="1"/>
</dbReference>
<organism evidence="8 9">
    <name type="scientific">Paenibacillus motobuensis</name>
    <dbReference type="NCBI Taxonomy" id="295324"/>
    <lineage>
        <taxon>Bacteria</taxon>
        <taxon>Bacillati</taxon>
        <taxon>Bacillota</taxon>
        <taxon>Bacilli</taxon>
        <taxon>Bacillales</taxon>
        <taxon>Paenibacillaceae</taxon>
        <taxon>Paenibacillus</taxon>
    </lineage>
</organism>
<dbReference type="PROSITE" id="PS01296">
    <property type="entry name" value="RSMI"/>
    <property type="match status" value="1"/>
</dbReference>
<accession>A0ABN0YTE6</accession>
<comment type="similarity">
    <text evidence="6">Belongs to the methyltransferase superfamily. RsmI family.</text>
</comment>
<keyword evidence="5 6" id="KW-0949">S-adenosyl-L-methionine</keyword>
<protein>
    <recommendedName>
        <fullName evidence="6">Ribosomal RNA small subunit methyltransferase I</fullName>
        <ecNumber evidence="6">2.1.1.198</ecNumber>
    </recommendedName>
    <alternativeName>
        <fullName evidence="6">16S rRNA 2'-O-ribose C1402 methyltransferase</fullName>
    </alternativeName>
    <alternativeName>
        <fullName evidence="6">rRNA (cytidine-2'-O-)-methyltransferase RsmI</fullName>
    </alternativeName>
</protein>
<evidence type="ECO:0000256" key="2">
    <source>
        <dbReference type="ARBA" id="ARBA00022552"/>
    </source>
</evidence>
<dbReference type="PANTHER" id="PTHR46111">
    <property type="entry name" value="RIBOSOMAL RNA SMALL SUBUNIT METHYLTRANSFERASE I"/>
    <property type="match status" value="1"/>
</dbReference>
<dbReference type="PANTHER" id="PTHR46111:SF1">
    <property type="entry name" value="RIBOSOMAL RNA SMALL SUBUNIT METHYLTRANSFERASE I"/>
    <property type="match status" value="1"/>
</dbReference>